<keyword evidence="2" id="KW-0677">Repeat</keyword>
<dbReference type="PANTHER" id="PTHR12326:SF3">
    <property type="entry name" value="DIFFERENTIALLY EXPRESSED IN FDCP 8 HOMOLOG"/>
    <property type="match status" value="1"/>
</dbReference>
<feature type="region of interest" description="Disordered" evidence="5">
    <location>
        <begin position="1"/>
        <end position="20"/>
    </location>
</feature>
<evidence type="ECO:0000256" key="1">
    <source>
        <dbReference type="ARBA" id="ARBA00022723"/>
    </source>
</evidence>
<dbReference type="Proteomes" id="UP000652761">
    <property type="component" value="Unassembled WGS sequence"/>
</dbReference>
<feature type="compositionally biased region" description="Low complexity" evidence="5">
    <location>
        <begin position="171"/>
        <end position="183"/>
    </location>
</feature>
<evidence type="ECO:0000256" key="5">
    <source>
        <dbReference type="SAM" id="MobiDB-lite"/>
    </source>
</evidence>
<dbReference type="CDD" id="cd06093">
    <property type="entry name" value="PX_domain"/>
    <property type="match status" value="1"/>
</dbReference>
<dbReference type="InterPro" id="IPR036871">
    <property type="entry name" value="PX_dom_sf"/>
</dbReference>
<dbReference type="PANTHER" id="PTHR12326">
    <property type="entry name" value="PLECKSTRIN HOMOLOGY DOMAIN CONTAINING PROTEIN"/>
    <property type="match status" value="1"/>
</dbReference>
<dbReference type="InterPro" id="IPR051366">
    <property type="entry name" value="DEF8"/>
</dbReference>
<dbReference type="EMBL" id="NMUH01001932">
    <property type="protein sequence ID" value="MQL96586.1"/>
    <property type="molecule type" value="Genomic_DNA"/>
</dbReference>
<feature type="domain" description="PX" evidence="6">
    <location>
        <begin position="771"/>
        <end position="892"/>
    </location>
</feature>
<dbReference type="OrthoDB" id="1918044at2759"/>
<keyword evidence="1" id="KW-0479">Metal-binding</keyword>
<feature type="region of interest" description="Disordered" evidence="5">
    <location>
        <begin position="140"/>
        <end position="224"/>
    </location>
</feature>
<feature type="compositionally biased region" description="Polar residues" evidence="5">
    <location>
        <begin position="1"/>
        <end position="10"/>
    </location>
</feature>
<evidence type="ECO:0000256" key="2">
    <source>
        <dbReference type="ARBA" id="ARBA00022737"/>
    </source>
</evidence>
<dbReference type="Pfam" id="PF00787">
    <property type="entry name" value="PX"/>
    <property type="match status" value="1"/>
</dbReference>
<evidence type="ECO:0000313" key="7">
    <source>
        <dbReference type="EMBL" id="MQL96586.1"/>
    </source>
</evidence>
<dbReference type="InterPro" id="IPR001683">
    <property type="entry name" value="PX_dom"/>
</dbReference>
<keyword evidence="8" id="KW-1185">Reference proteome</keyword>
<gene>
    <name evidence="7" type="ORF">Taro_029264</name>
</gene>
<feature type="region of interest" description="Disordered" evidence="5">
    <location>
        <begin position="306"/>
        <end position="335"/>
    </location>
</feature>
<evidence type="ECO:0000256" key="4">
    <source>
        <dbReference type="ARBA" id="ARBA00022833"/>
    </source>
</evidence>
<dbReference type="GO" id="GO:0008270">
    <property type="term" value="F:zinc ion binding"/>
    <property type="evidence" value="ECO:0007669"/>
    <property type="project" value="UniProtKB-KW"/>
</dbReference>
<dbReference type="Gene3D" id="3.30.1520.10">
    <property type="entry name" value="Phox-like domain"/>
    <property type="match status" value="1"/>
</dbReference>
<organism evidence="7 8">
    <name type="scientific">Colocasia esculenta</name>
    <name type="common">Wild taro</name>
    <name type="synonym">Arum esculentum</name>
    <dbReference type="NCBI Taxonomy" id="4460"/>
    <lineage>
        <taxon>Eukaryota</taxon>
        <taxon>Viridiplantae</taxon>
        <taxon>Streptophyta</taxon>
        <taxon>Embryophyta</taxon>
        <taxon>Tracheophyta</taxon>
        <taxon>Spermatophyta</taxon>
        <taxon>Magnoliopsida</taxon>
        <taxon>Liliopsida</taxon>
        <taxon>Araceae</taxon>
        <taxon>Aroideae</taxon>
        <taxon>Colocasieae</taxon>
        <taxon>Colocasia</taxon>
    </lineage>
</organism>
<sequence>MKNSQLQPFSSKLHVQESSPLRPPEFLHVLGFGGDENGSKDYVLTRRAKPRNSPRARRTQHAHTCEHTRTPDTLPLLRASTSTRFSLWLSGSYCDEKRSITDARNAVRHGNSQPRRNRHCRSRRTKLWFLVAIVIGRPSSASSLGTSDRQQNPSQDGGGLALTRSGNRQFLAPASPDLPAPSSQFLLSGGVDAAGRRSEGDPGRTGSWGRSMERGSEGVAPVDPFEECGPWLEHKYEEDDDSRASSNFSSCGESEFDRYCSANSVLGSASVCSSVGNHSEFLDAFKSFGHGEDSLSEGSGVRERLWRNRRHGDRHDGLSDGEGEPGRGDSVAVRDFSVRGSDELMMRTRDLTGLHKEDLMHSSLRTASESEKLRLPSYGNTFESPCSSAKAAGPDNDHGFSRKLGFSSQGSTSDDQLRTEMIPDEDGSSGYEHSEDEDSMLDYGTDAEDGIHENRNVKFHSTWKDRPVNENPLLINSSVAFGSDDWNDFVQETEVNALHSVPLCGETDSKPQDGHFEMEGNILKLPYTMRHLDKEKMEQENARYVPEASHHIPPVDKSTHEITDCPVRNSLMKTEASTTQRTIVSVEASVVPCAVKKDQDAKQEVQDISQLKFVHINEGETATGLVYAKSEHSLISKHDKVASQFHCIPVKEPKGKEMRMQEESKVADLLPKVQTSHEVADVANMNGATNQVEKQEPTEFYDEMVLEMEEILLDSGELHGGRLLHGSQAFMSQKSYHTRDGSSTASTSGTDDVYMGNQNPLSIDWIEIIGAKQKKGDVSFGERLVGVKEYTVYKIRVQSGKDQWEVERRYRDFVSLYRQLKALFSDHGLLLPSPWMSIERESRNIFGNSSPSVISLRSILIQDCLRSVLHFRFPLGNPSPLVWFLSPVPSKDSFSSGISNALYRTLQKVSSDVRSNSSNCEEYCTEDVSTLGKMITLIVDTRVRKSVRQLLEAQRYMCAGCHQKLDVGKTLMKELVHTLGWGKPRLCEYTGQLFCLTCHTNDTAVLPARVLHHWDFSLYPVSQLAKAYLDSIYEQPMLCVSAVNPFLFSKVPALLHIMGMRKKIASMLPYVRCPFRRSIHRGLGTRRYLLEDNEFFALRDLVDLSKGAFAVCPRLGAFGVTRWTQSKHCELIKRRAQEPFARRRHCGALGMSLGWCLRMGVAERNGAATGAGTRVLERGCLGSFSPAVDGDASCGAAE</sequence>
<feature type="compositionally biased region" description="Polar residues" evidence="5">
    <location>
        <begin position="140"/>
        <end position="155"/>
    </location>
</feature>
<proteinExistence type="predicted"/>
<dbReference type="SMART" id="SM01175">
    <property type="entry name" value="DUF4206"/>
    <property type="match status" value="1"/>
</dbReference>
<dbReference type="SUPFAM" id="SSF64268">
    <property type="entry name" value="PX domain"/>
    <property type="match status" value="1"/>
</dbReference>
<feature type="region of interest" description="Disordered" evidence="5">
    <location>
        <begin position="734"/>
        <end position="753"/>
    </location>
</feature>
<keyword evidence="4" id="KW-0862">Zinc</keyword>
<dbReference type="InterPro" id="IPR025258">
    <property type="entry name" value="RH_dom"/>
</dbReference>
<evidence type="ECO:0000259" key="6">
    <source>
        <dbReference type="PROSITE" id="PS50195"/>
    </source>
</evidence>
<reference evidence="7" key="1">
    <citation type="submission" date="2017-07" db="EMBL/GenBank/DDBJ databases">
        <title>Taro Niue Genome Assembly and Annotation.</title>
        <authorList>
            <person name="Atibalentja N."/>
            <person name="Keating K."/>
            <person name="Fields C.J."/>
        </authorList>
    </citation>
    <scope>NUCLEOTIDE SEQUENCE</scope>
    <source>
        <strain evidence="7">Niue_2</strain>
        <tissue evidence="7">Leaf</tissue>
    </source>
</reference>
<name>A0A843VNK1_COLES</name>
<dbReference type="PROSITE" id="PS50195">
    <property type="entry name" value="PX"/>
    <property type="match status" value="1"/>
</dbReference>
<evidence type="ECO:0000256" key="3">
    <source>
        <dbReference type="ARBA" id="ARBA00022771"/>
    </source>
</evidence>
<keyword evidence="3" id="KW-0863">Zinc-finger</keyword>
<comment type="caution">
    <text evidence="7">The sequence shown here is derived from an EMBL/GenBank/DDBJ whole genome shotgun (WGS) entry which is preliminary data.</text>
</comment>
<accession>A0A843VNK1</accession>
<feature type="compositionally biased region" description="Low complexity" evidence="5">
    <location>
        <begin position="741"/>
        <end position="752"/>
    </location>
</feature>
<feature type="compositionally biased region" description="Basic residues" evidence="5">
    <location>
        <begin position="48"/>
        <end position="61"/>
    </location>
</feature>
<feature type="region of interest" description="Disordered" evidence="5">
    <location>
        <begin position="48"/>
        <end position="67"/>
    </location>
</feature>
<dbReference type="AlphaFoldDB" id="A0A843VNK1"/>
<dbReference type="GO" id="GO:0035091">
    <property type="term" value="F:phosphatidylinositol binding"/>
    <property type="evidence" value="ECO:0007669"/>
    <property type="project" value="InterPro"/>
</dbReference>
<evidence type="ECO:0000313" key="8">
    <source>
        <dbReference type="Proteomes" id="UP000652761"/>
    </source>
</evidence>
<dbReference type="GO" id="GO:0005768">
    <property type="term" value="C:endosome"/>
    <property type="evidence" value="ECO:0007669"/>
    <property type="project" value="UniProtKB-ARBA"/>
</dbReference>
<dbReference type="GO" id="GO:0016020">
    <property type="term" value="C:membrane"/>
    <property type="evidence" value="ECO:0007669"/>
    <property type="project" value="UniProtKB-ARBA"/>
</dbReference>
<protein>
    <recommendedName>
        <fullName evidence="6">PX domain-containing protein</fullName>
    </recommendedName>
</protein>
<feature type="region of interest" description="Disordered" evidence="5">
    <location>
        <begin position="382"/>
        <end position="437"/>
    </location>
</feature>
<dbReference type="Pfam" id="PF13901">
    <property type="entry name" value="RH_dom"/>
    <property type="match status" value="1"/>
</dbReference>